<feature type="transmembrane region" description="Helical" evidence="8">
    <location>
        <begin position="251"/>
        <end position="271"/>
    </location>
</feature>
<keyword evidence="7 8" id="KW-0472">Membrane</keyword>
<accession>A0A1E5XJH4</accession>
<dbReference type="InterPro" id="IPR038731">
    <property type="entry name" value="RgtA/B/C-like"/>
</dbReference>
<keyword evidence="2" id="KW-1003">Cell membrane</keyword>
<gene>
    <name evidence="10" type="ORF">VW23_003310</name>
</gene>
<dbReference type="PANTHER" id="PTHR33908">
    <property type="entry name" value="MANNOSYLTRANSFERASE YKCB-RELATED"/>
    <property type="match status" value="1"/>
</dbReference>
<comment type="caution">
    <text evidence="10">The sequence shown here is derived from an EMBL/GenBank/DDBJ whole genome shotgun (WGS) entry which is preliminary data.</text>
</comment>
<dbReference type="GO" id="GO:0016763">
    <property type="term" value="F:pentosyltransferase activity"/>
    <property type="evidence" value="ECO:0007669"/>
    <property type="project" value="TreeGrafter"/>
</dbReference>
<protein>
    <recommendedName>
        <fullName evidence="9">Glycosyltransferase RgtA/B/C/D-like domain-containing protein</fullName>
    </recommendedName>
</protein>
<feature type="transmembrane region" description="Helical" evidence="8">
    <location>
        <begin position="41"/>
        <end position="59"/>
    </location>
</feature>
<comment type="subcellular location">
    <subcellularLocation>
        <location evidence="1">Cell membrane</location>
        <topology evidence="1">Multi-pass membrane protein</topology>
    </subcellularLocation>
</comment>
<feature type="transmembrane region" description="Helical" evidence="8">
    <location>
        <begin position="303"/>
        <end position="324"/>
    </location>
</feature>
<organism evidence="10 11">
    <name type="scientific">Devosia insulae DS-56</name>
    <dbReference type="NCBI Taxonomy" id="1116389"/>
    <lineage>
        <taxon>Bacteria</taxon>
        <taxon>Pseudomonadati</taxon>
        <taxon>Pseudomonadota</taxon>
        <taxon>Alphaproteobacteria</taxon>
        <taxon>Hyphomicrobiales</taxon>
        <taxon>Devosiaceae</taxon>
        <taxon>Devosia</taxon>
    </lineage>
</organism>
<dbReference type="AlphaFoldDB" id="A0A1E5XJH4"/>
<keyword evidence="4" id="KW-0808">Transferase</keyword>
<dbReference type="PANTHER" id="PTHR33908:SF11">
    <property type="entry name" value="MEMBRANE PROTEIN"/>
    <property type="match status" value="1"/>
</dbReference>
<keyword evidence="11" id="KW-1185">Reference proteome</keyword>
<evidence type="ECO:0000256" key="1">
    <source>
        <dbReference type="ARBA" id="ARBA00004651"/>
    </source>
</evidence>
<feature type="transmembrane region" description="Helical" evidence="8">
    <location>
        <begin position="218"/>
        <end position="239"/>
    </location>
</feature>
<evidence type="ECO:0000256" key="5">
    <source>
        <dbReference type="ARBA" id="ARBA00022692"/>
    </source>
</evidence>
<evidence type="ECO:0000256" key="7">
    <source>
        <dbReference type="ARBA" id="ARBA00023136"/>
    </source>
</evidence>
<keyword evidence="5 8" id="KW-0812">Transmembrane</keyword>
<feature type="transmembrane region" description="Helical" evidence="8">
    <location>
        <begin position="122"/>
        <end position="155"/>
    </location>
</feature>
<evidence type="ECO:0000256" key="4">
    <source>
        <dbReference type="ARBA" id="ARBA00022679"/>
    </source>
</evidence>
<dbReference type="Proteomes" id="UP000095463">
    <property type="component" value="Unassembled WGS sequence"/>
</dbReference>
<proteinExistence type="predicted"/>
<dbReference type="Pfam" id="PF13231">
    <property type="entry name" value="PMT_2"/>
    <property type="match status" value="1"/>
</dbReference>
<feature type="domain" description="Glycosyltransferase RgtA/B/C/D-like" evidence="9">
    <location>
        <begin position="19"/>
        <end position="185"/>
    </location>
</feature>
<evidence type="ECO:0000259" key="9">
    <source>
        <dbReference type="Pfam" id="PF13231"/>
    </source>
</evidence>
<feature type="transmembrane region" description="Helical" evidence="8">
    <location>
        <begin position="167"/>
        <end position="187"/>
    </location>
</feature>
<evidence type="ECO:0000313" key="11">
    <source>
        <dbReference type="Proteomes" id="UP000095463"/>
    </source>
</evidence>
<evidence type="ECO:0000256" key="8">
    <source>
        <dbReference type="SAM" id="Phobius"/>
    </source>
</evidence>
<feature type="transmembrane region" description="Helical" evidence="8">
    <location>
        <begin position="65"/>
        <end position="86"/>
    </location>
</feature>
<dbReference type="GO" id="GO:0009103">
    <property type="term" value="P:lipopolysaccharide biosynthetic process"/>
    <property type="evidence" value="ECO:0007669"/>
    <property type="project" value="UniProtKB-ARBA"/>
</dbReference>
<dbReference type="GO" id="GO:0005886">
    <property type="term" value="C:plasma membrane"/>
    <property type="evidence" value="ECO:0007669"/>
    <property type="project" value="UniProtKB-SubCell"/>
</dbReference>
<evidence type="ECO:0000256" key="2">
    <source>
        <dbReference type="ARBA" id="ARBA00022475"/>
    </source>
</evidence>
<dbReference type="EMBL" id="LAJE02000359">
    <property type="protein sequence ID" value="OEO28737.1"/>
    <property type="molecule type" value="Genomic_DNA"/>
</dbReference>
<name>A0A1E5XJH4_9HYPH</name>
<keyword evidence="6 8" id="KW-1133">Transmembrane helix</keyword>
<evidence type="ECO:0000256" key="6">
    <source>
        <dbReference type="ARBA" id="ARBA00022989"/>
    </source>
</evidence>
<keyword evidence="3" id="KW-0328">Glycosyltransferase</keyword>
<evidence type="ECO:0000313" key="10">
    <source>
        <dbReference type="EMBL" id="OEO28737.1"/>
    </source>
</evidence>
<dbReference type="InterPro" id="IPR050297">
    <property type="entry name" value="LipidA_mod_glycosyltrf_83"/>
</dbReference>
<feature type="transmembrane region" description="Helical" evidence="8">
    <location>
        <begin position="277"/>
        <end position="296"/>
    </location>
</feature>
<sequence>MDEAYSIGIARQFSPSYFDHPPLHLWLVGLWAKLWGSEDLLLLRLPFVALGALSSWLIYALGARLFGAAAGLWSTVIFNLAPVFGLAHGALIFPDGPLLAAALATALVVARLVLVPGTGWRLGWWALAGLMSGLALLSKYHGVLLVLGMLLFLLTTREGRRWLLTPGPWLAAAIAVACFVPVLVWNAQHDWASFAFQIGRGRVGGGGGVRPLGPIESLLSQAVYLLPWIAVPLGTFLVRGMLSGPANARRWLLVCLALLPILIFTGLTLAGRGLPHWQMPGWLFAVPLLGEALANAGRITRRIAAWVAVLTALALGALATVVTMQARWGSFDQQTLQLFGGSDPTDALLSWEAVRPELARRGLPADDRTFIGTFNWVRAGELNALFGTEIPVLCLCSDARHFDYLNPPEAYAGWTAILIGMPGHIDDDAALGEEFASLGPLEDISLSKAGRVAVPLRMRLGSGFKP</sequence>
<evidence type="ECO:0000256" key="3">
    <source>
        <dbReference type="ARBA" id="ARBA00022676"/>
    </source>
</evidence>
<reference evidence="10 11" key="1">
    <citation type="journal article" date="2015" name="Genome Announc.">
        <title>Genome Assemblies of Three Soil-Associated Devosia species: D. insulae, D. limi, and D. soli.</title>
        <authorList>
            <person name="Hassan Y.I."/>
            <person name="Lepp D."/>
            <person name="Zhou T."/>
        </authorList>
    </citation>
    <scope>NUCLEOTIDE SEQUENCE [LARGE SCALE GENOMIC DNA]</scope>
    <source>
        <strain evidence="10 11">DS-56</strain>
    </source>
</reference>
<feature type="transmembrane region" description="Helical" evidence="8">
    <location>
        <begin position="98"/>
        <end position="116"/>
    </location>
</feature>